<gene>
    <name evidence="18" type="primary">dinB_1</name>
    <name evidence="16" type="synonym">dinB</name>
    <name evidence="18" type="ORF">CLCHR_11220</name>
    <name evidence="19" type="ORF">D2A34_01925</name>
</gene>
<dbReference type="PROSITE" id="PS50173">
    <property type="entry name" value="UMUC"/>
    <property type="match status" value="1"/>
</dbReference>
<dbReference type="HAMAP" id="MF_01113">
    <property type="entry name" value="DNApol_IV"/>
    <property type="match status" value="1"/>
</dbReference>
<dbReference type="RefSeq" id="WP_079438712.1">
    <property type="nucleotide sequence ID" value="NZ_JBLZIA010000001.1"/>
</dbReference>
<dbReference type="GO" id="GO:0006281">
    <property type="term" value="P:DNA repair"/>
    <property type="evidence" value="ECO:0007669"/>
    <property type="project" value="UniProtKB-UniRule"/>
</dbReference>
<evidence type="ECO:0000256" key="12">
    <source>
        <dbReference type="ARBA" id="ARBA00022932"/>
    </source>
</evidence>
<evidence type="ECO:0000256" key="15">
    <source>
        <dbReference type="ARBA" id="ARBA00049244"/>
    </source>
</evidence>
<feature type="binding site" evidence="16">
    <location>
        <position position="9"/>
    </location>
    <ligand>
        <name>Mg(2+)</name>
        <dbReference type="ChEBI" id="CHEBI:18420"/>
    </ligand>
</feature>
<evidence type="ECO:0000256" key="14">
    <source>
        <dbReference type="ARBA" id="ARBA00023204"/>
    </source>
</evidence>
<dbReference type="Gene3D" id="3.30.1490.100">
    <property type="entry name" value="DNA polymerase, Y-family, little finger domain"/>
    <property type="match status" value="1"/>
</dbReference>
<comment type="function">
    <text evidence="16">Poorly processive, error-prone DNA polymerase involved in untargeted mutagenesis. Copies undamaged DNA at stalled replication forks, which arise in vivo from mismatched or misaligned primer ends. These misaligned primers can be extended by PolIV. Exhibits no 3'-5' exonuclease (proofreading) activity. May be involved in translesional synthesis, in conjunction with the beta clamp from PolIII.</text>
</comment>
<keyword evidence="11 16" id="KW-0460">Magnesium</keyword>
<evidence type="ECO:0000259" key="17">
    <source>
        <dbReference type="PROSITE" id="PS50173"/>
    </source>
</evidence>
<dbReference type="InterPro" id="IPR022880">
    <property type="entry name" value="DNApol_IV"/>
</dbReference>
<dbReference type="EC" id="2.7.7.7" evidence="16"/>
<comment type="catalytic activity">
    <reaction evidence="15 16">
        <text>DNA(n) + a 2'-deoxyribonucleoside 5'-triphosphate = DNA(n+1) + diphosphate</text>
        <dbReference type="Rhea" id="RHEA:22508"/>
        <dbReference type="Rhea" id="RHEA-COMP:17339"/>
        <dbReference type="Rhea" id="RHEA-COMP:17340"/>
        <dbReference type="ChEBI" id="CHEBI:33019"/>
        <dbReference type="ChEBI" id="CHEBI:61560"/>
        <dbReference type="ChEBI" id="CHEBI:173112"/>
        <dbReference type="EC" id="2.7.7.7"/>
    </reaction>
</comment>
<evidence type="ECO:0000256" key="1">
    <source>
        <dbReference type="ARBA" id="ARBA00004496"/>
    </source>
</evidence>
<keyword evidence="8 16" id="KW-0235">DNA replication</keyword>
<dbReference type="OrthoDB" id="9808813at2"/>
<dbReference type="EMBL" id="MZGT01000012">
    <property type="protein sequence ID" value="OPJ64475.1"/>
    <property type="molecule type" value="Genomic_DNA"/>
</dbReference>
<keyword evidence="20" id="KW-1185">Reference proteome</keyword>
<keyword evidence="6 16" id="KW-0808">Transferase</keyword>
<dbReference type="Pfam" id="PF11799">
    <property type="entry name" value="IMS_C"/>
    <property type="match status" value="1"/>
</dbReference>
<dbReference type="GO" id="GO:0005829">
    <property type="term" value="C:cytosol"/>
    <property type="evidence" value="ECO:0007669"/>
    <property type="project" value="TreeGrafter"/>
</dbReference>
<dbReference type="InterPro" id="IPR017961">
    <property type="entry name" value="DNA_pol_Y-fam_little_finger"/>
</dbReference>
<evidence type="ECO:0000256" key="16">
    <source>
        <dbReference type="HAMAP-Rule" id="MF_01113"/>
    </source>
</evidence>
<dbReference type="SUPFAM" id="SSF56672">
    <property type="entry name" value="DNA/RNA polymerases"/>
    <property type="match status" value="1"/>
</dbReference>
<dbReference type="Pfam" id="PF00817">
    <property type="entry name" value="IMS"/>
    <property type="match status" value="1"/>
</dbReference>
<keyword evidence="14 16" id="KW-0234">DNA repair</keyword>
<comment type="similarity">
    <text evidence="2 16">Belongs to the DNA polymerase type-Y family.</text>
</comment>
<feature type="active site" evidence="16">
    <location>
        <position position="104"/>
    </location>
</feature>
<feature type="domain" description="UmuC" evidence="17">
    <location>
        <begin position="5"/>
        <end position="183"/>
    </location>
</feature>
<evidence type="ECO:0000256" key="6">
    <source>
        <dbReference type="ARBA" id="ARBA00022679"/>
    </source>
</evidence>
<dbReference type="PANTHER" id="PTHR11076:SF33">
    <property type="entry name" value="DNA POLYMERASE KAPPA"/>
    <property type="match status" value="1"/>
</dbReference>
<dbReference type="STRING" id="225345.CLCHR_11220"/>
<keyword evidence="5 16" id="KW-0963">Cytoplasm</keyword>
<dbReference type="GO" id="GO:0042276">
    <property type="term" value="P:error-prone translesion synthesis"/>
    <property type="evidence" value="ECO:0007669"/>
    <property type="project" value="TreeGrafter"/>
</dbReference>
<dbReference type="InterPro" id="IPR043128">
    <property type="entry name" value="Rev_trsase/Diguanyl_cyclase"/>
</dbReference>
<comment type="subunit">
    <text evidence="3 16">Monomer.</text>
</comment>
<dbReference type="Gene3D" id="3.30.70.270">
    <property type="match status" value="1"/>
</dbReference>
<evidence type="ECO:0000256" key="11">
    <source>
        <dbReference type="ARBA" id="ARBA00022842"/>
    </source>
</evidence>
<sequence>MENQILHVDMDAFFASVEQRDNPELRGKPVIVGGVSERGVVSTCSYEARKFGIHSAMPIFMAREKCPNGIFVSGRYGKYTKVSQEIFRVFNDVTSLVEPVSIDEGFLDLSQGHIKNGMEAARYIKNKVFREVGLTLSIGISYNKFLAKLASDWNKPNGIKEIKKEMVPDILFPLPISKIHGLGKVSVAKFNNMGIYYIKDLYNMPKEFYIEYLGKNGIEIFERIRGIDNRKVENIRERKSVGKEKTLKFDTKNKEELREYIKEFSYEIEDVLNRKNVLGKTVTLKFKTKDFENHTRSKTLINYIGAQEEIFKVAEELLESEALNEEVRLIGVSISSFKEPEVEQMSLL</sequence>
<dbReference type="FunFam" id="3.30.1490.100:FF:000004">
    <property type="entry name" value="DNA polymerase IV"/>
    <property type="match status" value="1"/>
</dbReference>
<keyword evidence="9 16" id="KW-0479">Metal-binding</keyword>
<dbReference type="EMBL" id="QXDJ01000001">
    <property type="protein sequence ID" value="RII36156.1"/>
    <property type="molecule type" value="Genomic_DNA"/>
</dbReference>
<keyword evidence="10 16" id="KW-0227">DNA damage</keyword>
<dbReference type="Gene3D" id="3.40.1170.60">
    <property type="match status" value="1"/>
</dbReference>
<dbReference type="GO" id="GO:0000287">
    <property type="term" value="F:magnesium ion binding"/>
    <property type="evidence" value="ECO:0007669"/>
    <property type="project" value="UniProtKB-UniRule"/>
</dbReference>
<comment type="cofactor">
    <cofactor evidence="16">
        <name>Mg(2+)</name>
        <dbReference type="ChEBI" id="CHEBI:18420"/>
    </cofactor>
    <text evidence="16">Binds 2 magnesium ions per subunit.</text>
</comment>
<keyword evidence="7 16" id="KW-0548">Nucleotidyltransferase</keyword>
<keyword evidence="12 16" id="KW-0239">DNA-directed DNA polymerase</keyword>
<feature type="binding site" evidence="16">
    <location>
        <position position="103"/>
    </location>
    <ligand>
        <name>Mg(2+)</name>
        <dbReference type="ChEBI" id="CHEBI:18420"/>
    </ligand>
</feature>
<evidence type="ECO:0000256" key="7">
    <source>
        <dbReference type="ARBA" id="ARBA00022695"/>
    </source>
</evidence>
<dbReference type="Proteomes" id="UP000191056">
    <property type="component" value="Unassembled WGS sequence"/>
</dbReference>
<dbReference type="Pfam" id="PF11798">
    <property type="entry name" value="IMS_HHH"/>
    <property type="match status" value="1"/>
</dbReference>
<evidence type="ECO:0000313" key="21">
    <source>
        <dbReference type="Proteomes" id="UP000265930"/>
    </source>
</evidence>
<evidence type="ECO:0000256" key="2">
    <source>
        <dbReference type="ARBA" id="ARBA00010945"/>
    </source>
</evidence>
<dbReference type="InterPro" id="IPR024728">
    <property type="entry name" value="PolY_HhH_motif"/>
</dbReference>
<dbReference type="Proteomes" id="UP000265930">
    <property type="component" value="Unassembled WGS sequence"/>
</dbReference>
<dbReference type="CDD" id="cd03586">
    <property type="entry name" value="PolY_Pol_IV_kappa"/>
    <property type="match status" value="1"/>
</dbReference>
<dbReference type="InterPro" id="IPR043502">
    <property type="entry name" value="DNA/RNA_pol_sf"/>
</dbReference>
<dbReference type="Gene3D" id="1.10.150.20">
    <property type="entry name" value="5' to 3' exonuclease, C-terminal subdomain"/>
    <property type="match status" value="1"/>
</dbReference>
<evidence type="ECO:0000256" key="13">
    <source>
        <dbReference type="ARBA" id="ARBA00023125"/>
    </source>
</evidence>
<dbReference type="AlphaFoldDB" id="A0A1V4IXG7"/>
<reference evidence="18 20" key="1">
    <citation type="submission" date="2017-03" db="EMBL/GenBank/DDBJ databases">
        <title>Genome sequence of Clostridium chromiireducens DSM 23318.</title>
        <authorList>
            <person name="Poehlein A."/>
            <person name="Daniel R."/>
        </authorList>
    </citation>
    <scope>NUCLEOTIDE SEQUENCE [LARGE SCALE GENOMIC DNA]</scope>
    <source>
        <strain evidence="18 20">DSM 23318</strain>
    </source>
</reference>
<dbReference type="GO" id="GO:0003684">
    <property type="term" value="F:damaged DNA binding"/>
    <property type="evidence" value="ECO:0007669"/>
    <property type="project" value="InterPro"/>
</dbReference>
<name>A0A1V4IXG7_9CLOT</name>
<evidence type="ECO:0000313" key="18">
    <source>
        <dbReference type="EMBL" id="OPJ64475.1"/>
    </source>
</evidence>
<dbReference type="SUPFAM" id="SSF100879">
    <property type="entry name" value="Lesion bypass DNA polymerase (Y-family), little finger domain"/>
    <property type="match status" value="1"/>
</dbReference>
<evidence type="ECO:0000256" key="3">
    <source>
        <dbReference type="ARBA" id="ARBA00011245"/>
    </source>
</evidence>
<evidence type="ECO:0000256" key="8">
    <source>
        <dbReference type="ARBA" id="ARBA00022705"/>
    </source>
</evidence>
<comment type="subcellular location">
    <subcellularLocation>
        <location evidence="1 16">Cytoplasm</location>
    </subcellularLocation>
</comment>
<reference evidence="19 21" key="2">
    <citation type="submission" date="2018-08" db="EMBL/GenBank/DDBJ databases">
        <title>Genome of Clostridium chromiireducens C1, DSM12136.</title>
        <authorList>
            <person name="Xing M."/>
            <person name="Wei Y."/>
            <person name="Ang E.L."/>
            <person name="Zhao H."/>
            <person name="Zhang Y."/>
        </authorList>
    </citation>
    <scope>NUCLEOTIDE SEQUENCE [LARGE SCALE GENOMIC DNA]</scope>
    <source>
        <strain evidence="19 21">C1</strain>
    </source>
</reference>
<organism evidence="18 20">
    <name type="scientific">Clostridium chromiireducens</name>
    <dbReference type="NCBI Taxonomy" id="225345"/>
    <lineage>
        <taxon>Bacteria</taxon>
        <taxon>Bacillati</taxon>
        <taxon>Bacillota</taxon>
        <taxon>Clostridia</taxon>
        <taxon>Eubacteriales</taxon>
        <taxon>Clostridiaceae</taxon>
        <taxon>Clostridium</taxon>
    </lineage>
</organism>
<dbReference type="NCBIfam" id="NF010731">
    <property type="entry name" value="PRK14133.1"/>
    <property type="match status" value="1"/>
</dbReference>
<dbReference type="GO" id="GO:0009432">
    <property type="term" value="P:SOS response"/>
    <property type="evidence" value="ECO:0007669"/>
    <property type="project" value="TreeGrafter"/>
</dbReference>
<accession>A0A1V4IXG7</accession>
<keyword evidence="4 16" id="KW-0515">Mutator protein</keyword>
<dbReference type="InterPro" id="IPR036775">
    <property type="entry name" value="DNA_pol_Y-fam_lit_finger_sf"/>
</dbReference>
<proteinExistence type="inferred from homology"/>
<evidence type="ECO:0000256" key="10">
    <source>
        <dbReference type="ARBA" id="ARBA00022763"/>
    </source>
</evidence>
<evidence type="ECO:0000256" key="9">
    <source>
        <dbReference type="ARBA" id="ARBA00022723"/>
    </source>
</evidence>
<dbReference type="GO" id="GO:0006261">
    <property type="term" value="P:DNA-templated DNA replication"/>
    <property type="evidence" value="ECO:0007669"/>
    <property type="project" value="UniProtKB-UniRule"/>
</dbReference>
<dbReference type="PANTHER" id="PTHR11076">
    <property type="entry name" value="DNA REPAIR POLYMERASE UMUC / TRANSFERASE FAMILY MEMBER"/>
    <property type="match status" value="1"/>
</dbReference>
<dbReference type="NCBIfam" id="NF002677">
    <property type="entry name" value="PRK02406.1"/>
    <property type="match status" value="1"/>
</dbReference>
<evidence type="ECO:0000313" key="19">
    <source>
        <dbReference type="EMBL" id="RII36156.1"/>
    </source>
</evidence>
<feature type="site" description="Substrate discrimination" evidence="16">
    <location>
        <position position="14"/>
    </location>
</feature>
<evidence type="ECO:0000313" key="20">
    <source>
        <dbReference type="Proteomes" id="UP000191056"/>
    </source>
</evidence>
<protein>
    <recommendedName>
        <fullName evidence="16">DNA polymerase IV</fullName>
        <shortName evidence="16">Pol IV</shortName>
        <ecNumber evidence="16">2.7.7.7</ecNumber>
    </recommendedName>
</protein>
<dbReference type="FunFam" id="3.40.1170.60:FF:000001">
    <property type="entry name" value="DNA polymerase IV"/>
    <property type="match status" value="1"/>
</dbReference>
<dbReference type="InterPro" id="IPR001126">
    <property type="entry name" value="UmuC"/>
</dbReference>
<keyword evidence="13 16" id="KW-0238">DNA-binding</keyword>
<comment type="caution">
    <text evidence="18">The sequence shown here is derived from an EMBL/GenBank/DDBJ whole genome shotgun (WGS) entry which is preliminary data.</text>
</comment>
<evidence type="ECO:0000256" key="5">
    <source>
        <dbReference type="ARBA" id="ARBA00022490"/>
    </source>
</evidence>
<dbReference type="InterPro" id="IPR050116">
    <property type="entry name" value="DNA_polymerase-Y"/>
</dbReference>
<dbReference type="GO" id="GO:0003887">
    <property type="term" value="F:DNA-directed DNA polymerase activity"/>
    <property type="evidence" value="ECO:0007669"/>
    <property type="project" value="UniProtKB-UniRule"/>
</dbReference>
<evidence type="ECO:0000256" key="4">
    <source>
        <dbReference type="ARBA" id="ARBA00022457"/>
    </source>
</evidence>